<sequence length="547" mass="60899">MAKKTNTELKEYFKAGKRPTESQFGDFIDSFANLEDQQLFPKNYLEKRLSLDFPHNVADQAVDILLGNRGMSGKLEIEIVGTWMYWNSVGNIKKLFQVGFNPDNGVWYTPTSRIVEAAGLITNHIYIGDIVWDAAINQYKIPIYHTHFSGNIYDVRITYHCPFDTQDFSEVKLSDVYTNALTGQRVHYINYNYNLGVGTTLPETSLHVKAPKDQGHSNVVGAMFDRNEAAGGSNIVQLKYHSTADLELNSFFTGTNFRYGSYGDFNIVNNIDDGTYGAINMVTNKQTRLSIMPNGNMGIGTTLPEAKLHVFQNPSSDPIDAMTIDVGSFGTFQNANKSHYFRVRDIGGNNNVPFIIKGSGNVGVGTETPAAKMHLVSSYVFPDSEGTLIVGDTSQVNLRFGCADRYSWMQGHGTSPLHINPLGNNVILNKDGGNVGIGTQNPDQKLTVKGKIHAEDVIVDMNIPADYVFQKYFEGQSSIRPDYQMPTLKELESFVKENKHLPEIPSGEAIVKDGVNLGDFQMKLLQKIEELTLYIIALKKEIDLKPN</sequence>
<accession>A0A3G6TKV0</accession>
<keyword evidence="2" id="KW-1185">Reference proteome</keyword>
<dbReference type="Proteomes" id="UP000271193">
    <property type="component" value="Chromosome"/>
</dbReference>
<dbReference type="AlphaFoldDB" id="A0A3G6TKV0"/>
<dbReference type="RefSeq" id="WP_123872343.1">
    <property type="nucleotide sequence ID" value="NZ_CP033932.1"/>
</dbReference>
<organism evidence="1 2">
    <name type="scientific">Chryseobacterium bernardetii</name>
    <dbReference type="NCBI Taxonomy" id="1241978"/>
    <lineage>
        <taxon>Bacteria</taxon>
        <taxon>Pseudomonadati</taxon>
        <taxon>Bacteroidota</taxon>
        <taxon>Flavobacteriia</taxon>
        <taxon>Flavobacteriales</taxon>
        <taxon>Weeksellaceae</taxon>
        <taxon>Chryseobacterium group</taxon>
        <taxon>Chryseobacterium</taxon>
    </lineage>
</organism>
<reference evidence="2" key="1">
    <citation type="submission" date="2018-11" db="EMBL/GenBank/DDBJ databases">
        <title>Proposal to divide the Flavobacteriaceae and reorganize its genera based on Amino Acid Identity values calculated from whole genome sequences.</title>
        <authorList>
            <person name="Nicholson A.C."/>
            <person name="Gulvik C.A."/>
            <person name="Whitney A.M."/>
            <person name="Humrighouse B.W."/>
            <person name="Bell M."/>
            <person name="Holmes B."/>
            <person name="Steigerwalt A.G."/>
            <person name="Villarma A."/>
            <person name="Sheth M."/>
            <person name="Batra D."/>
            <person name="Pryor J."/>
            <person name="Bernardet J.-F."/>
            <person name="Hugo C."/>
            <person name="Kampfer P."/>
            <person name="Newman J."/>
            <person name="McQuiston J.R."/>
        </authorList>
    </citation>
    <scope>NUCLEOTIDE SEQUENCE [LARGE SCALE GENOMIC DNA]</scope>
    <source>
        <strain evidence="2">G0229</strain>
    </source>
</reference>
<evidence type="ECO:0008006" key="3">
    <source>
        <dbReference type="Google" id="ProtNLM"/>
    </source>
</evidence>
<dbReference type="KEGG" id="cben:EG339_23150"/>
<gene>
    <name evidence="1" type="ORF">EG339_23150</name>
</gene>
<dbReference type="GeneID" id="99067700"/>
<dbReference type="EMBL" id="CP033932">
    <property type="protein sequence ID" value="AZB27276.1"/>
    <property type="molecule type" value="Genomic_DNA"/>
</dbReference>
<name>A0A3G6TKV0_9FLAO</name>
<protein>
    <recommendedName>
        <fullName evidence="3">Peptidase S74 domain-containing protein</fullName>
    </recommendedName>
</protein>
<proteinExistence type="predicted"/>
<evidence type="ECO:0000313" key="1">
    <source>
        <dbReference type="EMBL" id="AZB27276.1"/>
    </source>
</evidence>
<evidence type="ECO:0000313" key="2">
    <source>
        <dbReference type="Proteomes" id="UP000271193"/>
    </source>
</evidence>